<dbReference type="PIRSF" id="PIRSF036389">
    <property type="entry name" value="IOR_B"/>
    <property type="match status" value="1"/>
</dbReference>
<dbReference type="InterPro" id="IPR052516">
    <property type="entry name" value="N-heterocyclic_Hydroxylase"/>
</dbReference>
<dbReference type="PANTHER" id="PTHR47495:SF1">
    <property type="entry name" value="BLL3820 PROTEIN"/>
    <property type="match status" value="1"/>
</dbReference>
<dbReference type="InterPro" id="IPR006311">
    <property type="entry name" value="TAT_signal"/>
</dbReference>
<dbReference type="Gene3D" id="3.30.365.10">
    <property type="entry name" value="Aldehyde oxidase/xanthine dehydrogenase, molybdopterin binding domain"/>
    <property type="match status" value="4"/>
</dbReference>
<dbReference type="OrthoDB" id="9767994at2"/>
<keyword evidence="4" id="KW-1185">Reference proteome</keyword>
<dbReference type="Pfam" id="PF20256">
    <property type="entry name" value="MoCoBD_2"/>
    <property type="match status" value="2"/>
</dbReference>
<dbReference type="InterPro" id="IPR037165">
    <property type="entry name" value="AldOxase/xan_DH_Mopterin-bd_sf"/>
</dbReference>
<dbReference type="PANTHER" id="PTHR47495">
    <property type="entry name" value="ALDEHYDE DEHYDROGENASE"/>
    <property type="match status" value="1"/>
</dbReference>
<evidence type="ECO:0000313" key="4">
    <source>
        <dbReference type="Proteomes" id="UP000253495"/>
    </source>
</evidence>
<dbReference type="RefSeq" id="WP_114452777.1">
    <property type="nucleotide sequence ID" value="NZ_QPJC01000004.1"/>
</dbReference>
<feature type="region of interest" description="Disordered" evidence="1">
    <location>
        <begin position="753"/>
        <end position="779"/>
    </location>
</feature>
<proteinExistence type="predicted"/>
<feature type="compositionally biased region" description="Pro residues" evidence="1">
    <location>
        <begin position="762"/>
        <end position="771"/>
    </location>
</feature>
<sequence length="779" mass="83867">MEQRRSPHVEGSAGQDIGRRRFLGYLLAGPTLVAAAQLGAGAESAEAAVPSPPEPAEVYDLNDLLTLAATPTSNLIAVVVHPDGTVSFDMPRAESGQGITTMAAMLIAEELDLPLEKINVTLADARPELVWNQLTGGSNTTISMYTPIRVAAAIAKGQLLQAAAMKLDETVTRLTPHLGFIQAPDGRKLSYGELAQAAAGRETKQVETDLKPESEFSVIGTPRNRIDALEAVTGRKKYAMDLDVEGALPTMVCRPPTIKGTVRSVNNAAEVRQMPGITDVVAISTGVAVRGRTFGQCISAIRALDVSWGPGTVDDMSDEDVLADIRKAEIPLAVPDVDPLAETVEGEFTFHFRNNAALEPQTAVADVRSDSAEVWAPLQSPILCQELLAKQLGLSVNAVTVHVEQAGGAFGRRFFSDPVIEAAEASQKMGKRVKLMWHRVDECRQGRTHPMCTSRIRASLLDDNVLTFEQRHTSVATDYTMGFGEVITSMAGKIPPLGQGNELGYSNTIFATTVNVPYKFGAVTQLLNEIYEYDTFPSGSNRNLVNPDVRTAQELIVDRIAAKMGKDPYRFRKEFADDERVLAVLDKVAEVGEWGREMPANTAQGITVHKEYKGAIATLVEIDCRPETVNRKIRNAVTGPRVTKAVVAVDPGFAVNPRGLEAQMQGGLMDGIAQALTSSLHLRDGVFLEGSWDNYFYTRQWNTPFDVQIVVMPPTTGEPGGAGELGVPSAMASVACAYARATGTMPTSFPINHGTLSFDPKPTVPPLPPSPTDGLQHTY</sequence>
<dbReference type="GO" id="GO:0016491">
    <property type="term" value="F:oxidoreductase activity"/>
    <property type="evidence" value="ECO:0007669"/>
    <property type="project" value="InterPro"/>
</dbReference>
<dbReference type="AlphaFoldDB" id="A0A368VRV4"/>
<reference evidence="3 4" key="1">
    <citation type="submission" date="2018-07" db="EMBL/GenBank/DDBJ databases">
        <title>Genomic Encyclopedia of Type Strains, Phase III (KMG-III): the genomes of soil and plant-associated and newly described type strains.</title>
        <authorList>
            <person name="Whitman W."/>
        </authorList>
    </citation>
    <scope>NUCLEOTIDE SEQUENCE [LARGE SCALE GENOMIC DNA]</scope>
    <source>
        <strain evidence="3 4">CECT 8575</strain>
    </source>
</reference>
<gene>
    <name evidence="3" type="ORF">DFQ14_104251</name>
</gene>
<dbReference type="InterPro" id="IPR008274">
    <property type="entry name" value="AldOxase/xan_DH_MoCoBD1"/>
</dbReference>
<evidence type="ECO:0000259" key="2">
    <source>
        <dbReference type="SMART" id="SM01008"/>
    </source>
</evidence>
<evidence type="ECO:0000256" key="1">
    <source>
        <dbReference type="SAM" id="MobiDB-lite"/>
    </source>
</evidence>
<accession>A0A368VRV4</accession>
<name>A0A368VRV4_9ACTN</name>
<dbReference type="InterPro" id="IPR046867">
    <property type="entry name" value="AldOxase/xan_DH_MoCoBD2"/>
</dbReference>
<dbReference type="PROSITE" id="PS51318">
    <property type="entry name" value="TAT"/>
    <property type="match status" value="1"/>
</dbReference>
<dbReference type="SUPFAM" id="SSF56003">
    <property type="entry name" value="Molybdenum cofactor-binding domain"/>
    <property type="match status" value="2"/>
</dbReference>
<protein>
    <submittedName>
        <fullName evidence="3">Isoquinoline 1-oxidoreductase beta subunit</fullName>
    </submittedName>
</protein>
<dbReference type="Proteomes" id="UP000253495">
    <property type="component" value="Unassembled WGS sequence"/>
</dbReference>
<feature type="domain" description="Aldehyde oxidase/xanthine dehydrogenase a/b hammerhead" evidence="2">
    <location>
        <begin position="233"/>
        <end position="312"/>
    </location>
</feature>
<dbReference type="Gene3D" id="3.90.1170.50">
    <property type="entry name" value="Aldehyde oxidase/xanthine dehydrogenase, a/b hammerhead"/>
    <property type="match status" value="1"/>
</dbReference>
<dbReference type="InterPro" id="IPR000674">
    <property type="entry name" value="Ald_Oxase/Xan_DH_a/b"/>
</dbReference>
<dbReference type="Pfam" id="PF02738">
    <property type="entry name" value="MoCoBD_1"/>
    <property type="match status" value="1"/>
</dbReference>
<dbReference type="EMBL" id="QPJC01000004">
    <property type="protein sequence ID" value="RCW44662.1"/>
    <property type="molecule type" value="Genomic_DNA"/>
</dbReference>
<comment type="caution">
    <text evidence="3">The sequence shown here is derived from an EMBL/GenBank/DDBJ whole genome shotgun (WGS) entry which is preliminary data.</text>
</comment>
<dbReference type="InterPro" id="IPR012368">
    <property type="entry name" value="OxRdtase_Mopterin-bd_su_IorB"/>
</dbReference>
<evidence type="ECO:0000313" key="3">
    <source>
        <dbReference type="EMBL" id="RCW44662.1"/>
    </source>
</evidence>
<organism evidence="3 4">
    <name type="scientific">Halopolyspora algeriensis</name>
    <dbReference type="NCBI Taxonomy" id="1500506"/>
    <lineage>
        <taxon>Bacteria</taxon>
        <taxon>Bacillati</taxon>
        <taxon>Actinomycetota</taxon>
        <taxon>Actinomycetes</taxon>
        <taxon>Actinomycetes incertae sedis</taxon>
        <taxon>Halopolyspora</taxon>
    </lineage>
</organism>
<dbReference type="SMART" id="SM01008">
    <property type="entry name" value="Ald_Xan_dh_C"/>
    <property type="match status" value="1"/>
</dbReference>